<name>A0ABT4YDI7_METRE</name>
<feature type="non-terminal residue" evidence="1">
    <location>
        <position position="97"/>
    </location>
</feature>
<evidence type="ECO:0000313" key="1">
    <source>
        <dbReference type="EMBL" id="MDA8486945.1"/>
    </source>
</evidence>
<dbReference type="Proteomes" id="UP001211689">
    <property type="component" value="Unassembled WGS sequence"/>
</dbReference>
<gene>
    <name evidence="1" type="ORF">NNO07_28185</name>
</gene>
<protein>
    <submittedName>
        <fullName evidence="1">RHS repeat protein</fullName>
    </submittedName>
</protein>
<sequence>SLSGRALRSQSQDAGSVVQLFDVEGGPVWQTDSRAQRTDFVYDTLHRLVAVMEQGPDTAARISERYTYADGDAVAAAANCRGRLVAHHDTAGRNETP</sequence>
<organism evidence="1 2">
    <name type="scientific">Metapseudomonas resinovorans</name>
    <name type="common">Pseudomonas resinovorans</name>
    <dbReference type="NCBI Taxonomy" id="53412"/>
    <lineage>
        <taxon>Bacteria</taxon>
        <taxon>Pseudomonadati</taxon>
        <taxon>Pseudomonadota</taxon>
        <taxon>Gammaproteobacteria</taxon>
        <taxon>Pseudomonadales</taxon>
        <taxon>Pseudomonadaceae</taxon>
        <taxon>Metapseudomonas</taxon>
    </lineage>
</organism>
<feature type="non-terminal residue" evidence="1">
    <location>
        <position position="1"/>
    </location>
</feature>
<accession>A0ABT4YDI7</accession>
<comment type="caution">
    <text evidence="1">The sequence shown here is derived from an EMBL/GenBank/DDBJ whole genome shotgun (WGS) entry which is preliminary data.</text>
</comment>
<proteinExistence type="predicted"/>
<dbReference type="Gene3D" id="2.180.10.10">
    <property type="entry name" value="RHS repeat-associated core"/>
    <property type="match status" value="1"/>
</dbReference>
<keyword evidence="2" id="KW-1185">Reference proteome</keyword>
<dbReference type="EMBL" id="JANEWF010000140">
    <property type="protein sequence ID" value="MDA8486945.1"/>
    <property type="molecule type" value="Genomic_DNA"/>
</dbReference>
<evidence type="ECO:0000313" key="2">
    <source>
        <dbReference type="Proteomes" id="UP001211689"/>
    </source>
</evidence>
<reference evidence="1 2" key="1">
    <citation type="submission" date="2022-07" db="EMBL/GenBank/DDBJ databases">
        <title>Genome Analysis of Selected Gammaproteobacteria from Nigerian Food snails.</title>
        <authorList>
            <person name="Okafor A.C."/>
        </authorList>
    </citation>
    <scope>NUCLEOTIDE SEQUENCE [LARGE SCALE GENOMIC DNA]</scope>
    <source>
        <strain evidence="1 2">Awg 2</strain>
    </source>
</reference>